<dbReference type="EC" id="4.2.1.17" evidence="3"/>
<dbReference type="AlphaFoldDB" id="A0A7Y0GCD1"/>
<accession>A0A7Y0GCD1</accession>
<keyword evidence="2 3" id="KW-0456">Lyase</keyword>
<dbReference type="NCBIfam" id="NF004840">
    <property type="entry name" value="PRK06190.1"/>
    <property type="match status" value="1"/>
</dbReference>
<dbReference type="CDD" id="cd06558">
    <property type="entry name" value="crotonase-like"/>
    <property type="match status" value="1"/>
</dbReference>
<evidence type="ECO:0000313" key="4">
    <source>
        <dbReference type="Proteomes" id="UP000583556"/>
    </source>
</evidence>
<keyword evidence="4" id="KW-1185">Reference proteome</keyword>
<proteinExistence type="inferred from homology"/>
<protein>
    <submittedName>
        <fullName evidence="3">Enoyl-CoA hydratase</fullName>
        <ecNumber evidence="3">4.2.1.17</ecNumber>
    </submittedName>
</protein>
<evidence type="ECO:0000256" key="2">
    <source>
        <dbReference type="ARBA" id="ARBA00023239"/>
    </source>
</evidence>
<evidence type="ECO:0000313" key="3">
    <source>
        <dbReference type="EMBL" id="NML95482.1"/>
    </source>
</evidence>
<comment type="similarity">
    <text evidence="1">Belongs to the enoyl-CoA hydratase/isomerase family.</text>
</comment>
<dbReference type="PANTHER" id="PTHR43802">
    <property type="entry name" value="ENOYL-COA HYDRATASE"/>
    <property type="match status" value="1"/>
</dbReference>
<dbReference type="Proteomes" id="UP000583556">
    <property type="component" value="Unassembled WGS sequence"/>
</dbReference>
<name>A0A7Y0GCD1_9SPHN</name>
<dbReference type="InterPro" id="IPR029045">
    <property type="entry name" value="ClpP/crotonase-like_dom_sf"/>
</dbReference>
<dbReference type="EMBL" id="JABBGM010000010">
    <property type="protein sequence ID" value="NML95482.1"/>
    <property type="molecule type" value="Genomic_DNA"/>
</dbReference>
<dbReference type="Pfam" id="PF00378">
    <property type="entry name" value="ECH_1"/>
    <property type="match status" value="1"/>
</dbReference>
<gene>
    <name evidence="3" type="ORF">HHL27_17540</name>
</gene>
<evidence type="ECO:0000256" key="1">
    <source>
        <dbReference type="ARBA" id="ARBA00005254"/>
    </source>
</evidence>
<dbReference type="GO" id="GO:0004300">
    <property type="term" value="F:enoyl-CoA hydratase activity"/>
    <property type="evidence" value="ECO:0007669"/>
    <property type="project" value="UniProtKB-EC"/>
</dbReference>
<reference evidence="3 4" key="1">
    <citation type="submission" date="2020-04" db="EMBL/GenBank/DDBJ databases">
        <title>Novosphingobium sp. TW-4 isolated from soil.</title>
        <authorList>
            <person name="Dahal R.H."/>
            <person name="Chaudhary D.K."/>
        </authorList>
    </citation>
    <scope>NUCLEOTIDE SEQUENCE [LARGE SCALE GENOMIC DNA]</scope>
    <source>
        <strain evidence="3 4">TW-4</strain>
    </source>
</reference>
<dbReference type="SUPFAM" id="SSF52096">
    <property type="entry name" value="ClpP/crotonase"/>
    <property type="match status" value="1"/>
</dbReference>
<dbReference type="InterPro" id="IPR001753">
    <property type="entry name" value="Enoyl-CoA_hydra/iso"/>
</dbReference>
<dbReference type="FunFam" id="3.90.226.10:FF:000009">
    <property type="entry name" value="Carnitinyl-CoA dehydratase"/>
    <property type="match status" value="1"/>
</dbReference>
<sequence length="258" mass="26697">MVTIEKRDAVAIVTLNRPEAMNALSRGLRDALAKAMDQVASDDDVSVVILTGAGERAFCAGLDLKELSTGNGLSAVAPTGDEPADPVYAIEHCPKPVIGAINGVAITGGFEVAIACDVLIASDKARFADTHARVGILPGWGLSQKLPRLIGIARYKEMAFTGNFIDAAKALEWGLVNRVVPAADLLDTALALAAEMATIPAKTLSAYKAQIDGGNALAYGEGRTHEKSASRAFSASLTAEDIAGRVAGVQARGRTQAG</sequence>
<dbReference type="Gene3D" id="3.90.226.10">
    <property type="entry name" value="2-enoyl-CoA Hydratase, Chain A, domain 1"/>
    <property type="match status" value="1"/>
</dbReference>
<comment type="caution">
    <text evidence="3">The sequence shown here is derived from an EMBL/GenBank/DDBJ whole genome shotgun (WGS) entry which is preliminary data.</text>
</comment>
<organism evidence="3 4">
    <name type="scientific">Novosphingobium olei</name>
    <dbReference type="NCBI Taxonomy" id="2728851"/>
    <lineage>
        <taxon>Bacteria</taxon>
        <taxon>Pseudomonadati</taxon>
        <taxon>Pseudomonadota</taxon>
        <taxon>Alphaproteobacteria</taxon>
        <taxon>Sphingomonadales</taxon>
        <taxon>Sphingomonadaceae</taxon>
        <taxon>Novosphingobium</taxon>
    </lineage>
</organism>
<dbReference type="PANTHER" id="PTHR43802:SF1">
    <property type="entry name" value="IP11341P-RELATED"/>
    <property type="match status" value="1"/>
</dbReference>